<reference evidence="1" key="1">
    <citation type="submission" date="2019-03" db="EMBL/GenBank/DDBJ databases">
        <title>Single cell metagenomics reveals metabolic interactions within the superorganism composed of flagellate Streblomastix strix and complex community of Bacteroidetes bacteria on its surface.</title>
        <authorList>
            <person name="Treitli S.C."/>
            <person name="Kolisko M."/>
            <person name="Husnik F."/>
            <person name="Keeling P."/>
            <person name="Hampl V."/>
        </authorList>
    </citation>
    <scope>NUCLEOTIDE SEQUENCE</scope>
    <source>
        <strain evidence="1">STM</strain>
    </source>
</reference>
<comment type="caution">
    <text evidence="1">The sequence shown here is derived from an EMBL/GenBank/DDBJ whole genome shotgun (WGS) entry which is preliminary data.</text>
</comment>
<name>A0A5J4SMW4_9ZZZZ</name>
<sequence length="52" mass="5732">NILRFHGDGAYDKFGFREVLGGGIEQIIPPPQNAVIQKANGKKPLPDGRWNT</sequence>
<proteinExistence type="predicted"/>
<protein>
    <submittedName>
        <fullName evidence="1">Uncharacterized protein</fullName>
    </submittedName>
</protein>
<feature type="non-terminal residue" evidence="1">
    <location>
        <position position="1"/>
    </location>
</feature>
<dbReference type="AlphaFoldDB" id="A0A5J4SMW4"/>
<dbReference type="EMBL" id="SNRY01000118">
    <property type="protein sequence ID" value="KAA6346771.1"/>
    <property type="molecule type" value="Genomic_DNA"/>
</dbReference>
<gene>
    <name evidence="1" type="ORF">EZS27_005716</name>
</gene>
<organism evidence="1">
    <name type="scientific">termite gut metagenome</name>
    <dbReference type="NCBI Taxonomy" id="433724"/>
    <lineage>
        <taxon>unclassified sequences</taxon>
        <taxon>metagenomes</taxon>
        <taxon>organismal metagenomes</taxon>
    </lineage>
</organism>
<evidence type="ECO:0000313" key="1">
    <source>
        <dbReference type="EMBL" id="KAA6346771.1"/>
    </source>
</evidence>
<accession>A0A5J4SMW4</accession>